<protein>
    <recommendedName>
        <fullName evidence="8">Peroxidase</fullName>
        <ecNumber evidence="8">1.11.1.-</ecNumber>
    </recommendedName>
</protein>
<evidence type="ECO:0000256" key="1">
    <source>
        <dbReference type="ARBA" id="ARBA00003917"/>
    </source>
</evidence>
<feature type="domain" description="Plant heme peroxidase family profile" evidence="9">
    <location>
        <begin position="125"/>
        <end position="338"/>
    </location>
</feature>
<comment type="similarity">
    <text evidence="2">Belongs to the peroxidase family. Cytochrome c peroxidase subfamily.</text>
</comment>
<dbReference type="PROSITE" id="PS50873">
    <property type="entry name" value="PEROXIDASE_4"/>
    <property type="match status" value="1"/>
</dbReference>
<organism evidence="10 11">
    <name type="scientific">Meripilus lineatus</name>
    <dbReference type="NCBI Taxonomy" id="2056292"/>
    <lineage>
        <taxon>Eukaryota</taxon>
        <taxon>Fungi</taxon>
        <taxon>Dikarya</taxon>
        <taxon>Basidiomycota</taxon>
        <taxon>Agaricomycotina</taxon>
        <taxon>Agaricomycetes</taxon>
        <taxon>Polyporales</taxon>
        <taxon>Meripilaceae</taxon>
        <taxon>Meripilus</taxon>
    </lineage>
</organism>
<keyword evidence="5" id="KW-0479">Metal-binding</keyword>
<dbReference type="PRINTS" id="PR00459">
    <property type="entry name" value="ASPEROXIDASE"/>
</dbReference>
<evidence type="ECO:0000256" key="3">
    <source>
        <dbReference type="ARBA" id="ARBA00022559"/>
    </source>
</evidence>
<keyword evidence="4" id="KW-0349">Heme</keyword>
<feature type="signal peptide" evidence="8">
    <location>
        <begin position="1"/>
        <end position="21"/>
    </location>
</feature>
<evidence type="ECO:0000259" key="9">
    <source>
        <dbReference type="PROSITE" id="PS50873"/>
    </source>
</evidence>
<dbReference type="EMBL" id="JANAWD010000117">
    <property type="protein sequence ID" value="KAJ3486553.1"/>
    <property type="molecule type" value="Genomic_DNA"/>
</dbReference>
<evidence type="ECO:0000256" key="4">
    <source>
        <dbReference type="ARBA" id="ARBA00022617"/>
    </source>
</evidence>
<evidence type="ECO:0000256" key="2">
    <source>
        <dbReference type="ARBA" id="ARBA00005997"/>
    </source>
</evidence>
<accession>A0AAD5YIA6</accession>
<dbReference type="SUPFAM" id="SSF48113">
    <property type="entry name" value="Heme-dependent peroxidases"/>
    <property type="match status" value="1"/>
</dbReference>
<dbReference type="PANTHER" id="PTHR31356:SF53">
    <property type="entry name" value="HEME PEROXIDASE"/>
    <property type="match status" value="1"/>
</dbReference>
<dbReference type="GO" id="GO:0046872">
    <property type="term" value="F:metal ion binding"/>
    <property type="evidence" value="ECO:0007669"/>
    <property type="project" value="UniProtKB-UniRule"/>
</dbReference>
<dbReference type="Proteomes" id="UP001212997">
    <property type="component" value="Unassembled WGS sequence"/>
</dbReference>
<dbReference type="Gene3D" id="1.10.520.10">
    <property type="match status" value="1"/>
</dbReference>
<dbReference type="InterPro" id="IPR010255">
    <property type="entry name" value="Haem_peroxidase_sf"/>
</dbReference>
<dbReference type="EC" id="1.11.1.-" evidence="8"/>
<dbReference type="GO" id="GO:0000302">
    <property type="term" value="P:response to reactive oxygen species"/>
    <property type="evidence" value="ECO:0007669"/>
    <property type="project" value="TreeGrafter"/>
</dbReference>
<gene>
    <name evidence="10" type="ORF">NLI96_g4162</name>
</gene>
<evidence type="ECO:0000256" key="6">
    <source>
        <dbReference type="ARBA" id="ARBA00023002"/>
    </source>
</evidence>
<evidence type="ECO:0000313" key="11">
    <source>
        <dbReference type="Proteomes" id="UP001212997"/>
    </source>
</evidence>
<dbReference type="GO" id="GO:0020037">
    <property type="term" value="F:heme binding"/>
    <property type="evidence" value="ECO:0007669"/>
    <property type="project" value="UniProtKB-UniRule"/>
</dbReference>
<dbReference type="InterPro" id="IPR044831">
    <property type="entry name" value="Ccp1-like"/>
</dbReference>
<comment type="function">
    <text evidence="1">Destroys radicals which are normally produced within the cells and which are toxic to biological systems.</text>
</comment>
<comment type="caution">
    <text evidence="10">The sequence shown here is derived from an EMBL/GenBank/DDBJ whole genome shotgun (WGS) entry which is preliminary data.</text>
</comment>
<proteinExistence type="inferred from homology"/>
<evidence type="ECO:0000256" key="5">
    <source>
        <dbReference type="ARBA" id="ARBA00022723"/>
    </source>
</evidence>
<dbReference type="GO" id="GO:0042744">
    <property type="term" value="P:hydrogen peroxide catabolic process"/>
    <property type="evidence" value="ECO:0007669"/>
    <property type="project" value="TreeGrafter"/>
</dbReference>
<keyword evidence="6 8" id="KW-0560">Oxidoreductase</keyword>
<sequence>MIPISWKSLLSMTVLPNIVLAYTWPNPQLDELESQRYDRHGYNSRALSAGVSPCKNFLFGDTAGRANAADWIRTAYHDMATHNIVDGTGGLDASIRFEEDRAENAGDGFHLTLLVLTGESNRYASLADVLALGAITAIEQCGGPKISFRGGRVDATVANNPGVPEPQQDLASHIAAFTRQGFTKSEMIGLVACGHTFGGVQHDPFPNIVPESNDPNNTSGNVRFDSTFVTFDNKIATEFLDGTTGNPLVVGPEETNSDKRIFASDGNVTMSSFADAAVFASTCADLFARMLDTVPRGVQLSEVIEPLPVKPQGVYLLLLEDGSIQLNGEVRFWNTSENPNRKIQIKWKDRNGNPCDGCSKAIGHTIDQVSTFVANNEETTSVWYSFNQSATEFVTFDQHSSISKFWFEVDEGSGAQVADQNGASFEIQDVVMLADSSCRITSNLTLDIAIRKDVIPSRVYLKADDFANLAPFMRTIDVPPPASTSGGDSYNIWSISDTSLNRGWTIAVDVGDKTYETAYLQHHVFGTCS</sequence>
<dbReference type="GO" id="GO:0004601">
    <property type="term" value="F:peroxidase activity"/>
    <property type="evidence" value="ECO:0007669"/>
    <property type="project" value="UniProtKB-KW"/>
</dbReference>
<dbReference type="AlphaFoldDB" id="A0AAD5YIA6"/>
<dbReference type="InterPro" id="IPR002207">
    <property type="entry name" value="Peroxidase_I"/>
</dbReference>
<dbReference type="PRINTS" id="PR00458">
    <property type="entry name" value="PEROXIDASE"/>
</dbReference>
<keyword evidence="3 8" id="KW-0575">Peroxidase</keyword>
<keyword evidence="7" id="KW-0408">Iron</keyword>
<dbReference type="Pfam" id="PF00141">
    <property type="entry name" value="peroxidase"/>
    <property type="match status" value="1"/>
</dbReference>
<reference evidence="10" key="1">
    <citation type="submission" date="2022-07" db="EMBL/GenBank/DDBJ databases">
        <title>Genome Sequence of Physisporinus lineatus.</title>
        <authorList>
            <person name="Buettner E."/>
        </authorList>
    </citation>
    <scope>NUCLEOTIDE SEQUENCE</scope>
    <source>
        <strain evidence="10">VT162</strain>
    </source>
</reference>
<keyword evidence="8" id="KW-0732">Signal</keyword>
<dbReference type="GO" id="GO:0034599">
    <property type="term" value="P:cellular response to oxidative stress"/>
    <property type="evidence" value="ECO:0007669"/>
    <property type="project" value="InterPro"/>
</dbReference>
<feature type="chain" id="PRO_5041777237" description="Peroxidase" evidence="8">
    <location>
        <begin position="22"/>
        <end position="529"/>
    </location>
</feature>
<evidence type="ECO:0000256" key="7">
    <source>
        <dbReference type="ARBA" id="ARBA00023004"/>
    </source>
</evidence>
<evidence type="ECO:0000256" key="8">
    <source>
        <dbReference type="RuleBase" id="RU363051"/>
    </source>
</evidence>
<name>A0AAD5YIA6_9APHY</name>
<evidence type="ECO:0000313" key="10">
    <source>
        <dbReference type="EMBL" id="KAJ3486553.1"/>
    </source>
</evidence>
<keyword evidence="11" id="KW-1185">Reference proteome</keyword>
<dbReference type="Gene3D" id="1.10.420.10">
    <property type="entry name" value="Peroxidase, domain 2"/>
    <property type="match status" value="1"/>
</dbReference>
<dbReference type="PANTHER" id="PTHR31356">
    <property type="entry name" value="THYLAKOID LUMENAL 29 KDA PROTEIN, CHLOROPLASTIC-RELATED"/>
    <property type="match status" value="1"/>
</dbReference>
<dbReference type="InterPro" id="IPR002016">
    <property type="entry name" value="Haem_peroxidase"/>
</dbReference>